<evidence type="ECO:0000313" key="2">
    <source>
        <dbReference type="Proteomes" id="UP000317043"/>
    </source>
</evidence>
<gene>
    <name evidence="1" type="ORF">FB566_1853</name>
</gene>
<dbReference type="Proteomes" id="UP000317043">
    <property type="component" value="Unassembled WGS sequence"/>
</dbReference>
<evidence type="ECO:0000313" key="1">
    <source>
        <dbReference type="EMBL" id="TQL76326.1"/>
    </source>
</evidence>
<accession>A0A543AUR3</accession>
<dbReference type="AlphaFoldDB" id="A0A543AUR3"/>
<protein>
    <submittedName>
        <fullName evidence="1">Uncharacterized protein</fullName>
    </submittedName>
</protein>
<keyword evidence="2" id="KW-1185">Reference proteome</keyword>
<comment type="caution">
    <text evidence="1">The sequence shown here is derived from an EMBL/GenBank/DDBJ whole genome shotgun (WGS) entry which is preliminary data.</text>
</comment>
<reference evidence="1 2" key="1">
    <citation type="submission" date="2019-06" db="EMBL/GenBank/DDBJ databases">
        <title>Sequencing the genomes of 1000 actinobacteria strains.</title>
        <authorList>
            <person name="Klenk H.-P."/>
        </authorList>
    </citation>
    <scope>NUCLEOTIDE SEQUENCE [LARGE SCALE GENOMIC DNA]</scope>
    <source>
        <strain evidence="1 2">DSM 45928</strain>
    </source>
</reference>
<dbReference type="EMBL" id="VFOW01000001">
    <property type="protein sequence ID" value="TQL76326.1"/>
    <property type="molecule type" value="Genomic_DNA"/>
</dbReference>
<dbReference type="InParanoid" id="A0A543AUR3"/>
<proteinExistence type="predicted"/>
<organism evidence="1 2">
    <name type="scientific">Stackebrandtia endophytica</name>
    <dbReference type="NCBI Taxonomy" id="1496996"/>
    <lineage>
        <taxon>Bacteria</taxon>
        <taxon>Bacillati</taxon>
        <taxon>Actinomycetota</taxon>
        <taxon>Actinomycetes</taxon>
        <taxon>Glycomycetales</taxon>
        <taxon>Glycomycetaceae</taxon>
        <taxon>Stackebrandtia</taxon>
    </lineage>
</organism>
<name>A0A543AUR3_9ACTN</name>
<sequence length="378" mass="39946">MSSPRAAAEAWIAGFEKWGPVAVTRQLASRLAKAHYYPAVSDSTPLPQICTELSAAYAARDVDPYLAAMNALSAAAPHCEPSDVDTALHSLAPILREAHLGRGGGLPAFAYDIAEHATGPGPLLPVLVDRAIEALTGAAAFTIAAAGLDMALPDPEDQSAAADTLAAFTAGGGDPALVEAWFAANDWTRPLLWLSVRGDVRAIFPKRDELIAVAETVEHIYAAAWLPDLLRVLDDEPMLVLHRPTGRAFRVTISGVGDNFQLHTLLAVHLIGAAGLPGDPPSAVEAAAATDGEVQPEEVIRGRFNLVDAFGERVWNEGIPADIPLLDGERVLVLDDPEYSMVWGTGRPFPSMVPTMVVEELLQAEAAVWWGSVAAAKG</sequence>